<evidence type="ECO:0000313" key="3">
    <source>
        <dbReference type="Proteomes" id="UP001383192"/>
    </source>
</evidence>
<keyword evidence="3" id="KW-1185">Reference proteome</keyword>
<name>A0AAW0DA02_9AGAR</name>
<proteinExistence type="predicted"/>
<gene>
    <name evidence="2" type="ORF">VNI00_006657</name>
</gene>
<dbReference type="EMBL" id="JAYKXP010000020">
    <property type="protein sequence ID" value="KAK7047426.1"/>
    <property type="molecule type" value="Genomic_DNA"/>
</dbReference>
<evidence type="ECO:0000313" key="2">
    <source>
        <dbReference type="EMBL" id="KAK7047426.1"/>
    </source>
</evidence>
<feature type="region of interest" description="Disordered" evidence="1">
    <location>
        <begin position="454"/>
        <end position="487"/>
    </location>
</feature>
<dbReference type="Proteomes" id="UP001383192">
    <property type="component" value="Unassembled WGS sequence"/>
</dbReference>
<feature type="compositionally biased region" description="Acidic residues" evidence="1">
    <location>
        <begin position="473"/>
        <end position="487"/>
    </location>
</feature>
<organism evidence="2 3">
    <name type="scientific">Paramarasmius palmivorus</name>
    <dbReference type="NCBI Taxonomy" id="297713"/>
    <lineage>
        <taxon>Eukaryota</taxon>
        <taxon>Fungi</taxon>
        <taxon>Dikarya</taxon>
        <taxon>Basidiomycota</taxon>
        <taxon>Agaricomycotina</taxon>
        <taxon>Agaricomycetes</taxon>
        <taxon>Agaricomycetidae</taxon>
        <taxon>Agaricales</taxon>
        <taxon>Marasmiineae</taxon>
        <taxon>Marasmiaceae</taxon>
        <taxon>Paramarasmius</taxon>
    </lineage>
</organism>
<evidence type="ECO:0000256" key="1">
    <source>
        <dbReference type="SAM" id="MobiDB-lite"/>
    </source>
</evidence>
<reference evidence="2 3" key="1">
    <citation type="submission" date="2024-01" db="EMBL/GenBank/DDBJ databases">
        <title>A draft genome for a cacao thread blight-causing isolate of Paramarasmius palmivorus.</title>
        <authorList>
            <person name="Baruah I.K."/>
            <person name="Bukari Y."/>
            <person name="Amoako-Attah I."/>
            <person name="Meinhardt L.W."/>
            <person name="Bailey B.A."/>
            <person name="Cohen S.P."/>
        </authorList>
    </citation>
    <scope>NUCLEOTIDE SEQUENCE [LARGE SCALE GENOMIC DNA]</scope>
    <source>
        <strain evidence="2 3">GH-12</strain>
    </source>
</reference>
<protein>
    <submittedName>
        <fullName evidence="2">Uncharacterized protein</fullName>
    </submittedName>
</protein>
<comment type="caution">
    <text evidence="2">The sequence shown here is derived from an EMBL/GenBank/DDBJ whole genome shotgun (WGS) entry which is preliminary data.</text>
</comment>
<accession>A0AAW0DA02</accession>
<feature type="compositionally biased region" description="Basic and acidic residues" evidence="1">
    <location>
        <begin position="461"/>
        <end position="472"/>
    </location>
</feature>
<dbReference type="AlphaFoldDB" id="A0AAW0DA02"/>
<sequence length="487" mass="56404">MATLVSNLRDFSASGGHFNNVQGNQMNYYYSSRAGAQDGKKVDAEYVRVPTGKVLIIEKITSGRMNSSEHNTSEVEESSELNAQRSIYIAKIHGDNDDARFLYVSYQGPDAPRAYEREFLRYSRSKHVDQLFFRLFGYNDSKLPALIFYDALIPLSRVFEFHQCSPILVWHLLWQVRSLDVDGYYSRPSRAADFYNELWVHPRTGNLCKGPRGPLLTNGVDNADIEERFLDWDPHLQTPRSVEHPALPLNRYDDQSISRYLRECNFDDETLLKCLFRGGDKIQLSHVNEAEYWQNTLSVGAPIISLERQEVVSRCLGIQYRPESEGCLVSFYNLRLEWLAQTTLEYPCYLCVPDIMTQQDTPNLTAWVQGSYYLSFDPFGETPIPEECHAAMGLPILEPVINIYTGYWYKFEYQFAQRWQECNGFDPETTDFARSLGYPMWEIVEDNYRFEDVDDWEMDDDGGRSGDERDMNVDAELESQSEDMDVD</sequence>